<dbReference type="AlphaFoldDB" id="A0A1N6GTX0"/>
<evidence type="ECO:0000259" key="3">
    <source>
        <dbReference type="Pfam" id="PF01370"/>
    </source>
</evidence>
<evidence type="ECO:0000313" key="4">
    <source>
        <dbReference type="EMBL" id="SIO10922.1"/>
    </source>
</evidence>
<dbReference type="InterPro" id="IPR001509">
    <property type="entry name" value="Epimerase_deHydtase"/>
</dbReference>
<dbReference type="Gene3D" id="3.40.50.720">
    <property type="entry name" value="NAD(P)-binding Rossmann-like Domain"/>
    <property type="match status" value="1"/>
</dbReference>
<keyword evidence="1" id="KW-0521">NADP</keyword>
<dbReference type="CDD" id="cd08946">
    <property type="entry name" value="SDR_e"/>
    <property type="match status" value="1"/>
</dbReference>
<evidence type="ECO:0000256" key="2">
    <source>
        <dbReference type="ARBA" id="ARBA00023277"/>
    </source>
</evidence>
<dbReference type="PANTHER" id="PTHR43103">
    <property type="entry name" value="NUCLEOSIDE-DIPHOSPHATE-SUGAR EPIMERASE"/>
    <property type="match status" value="1"/>
</dbReference>
<feature type="domain" description="NAD-dependent epimerase/dehydratase" evidence="3">
    <location>
        <begin position="9"/>
        <end position="236"/>
    </location>
</feature>
<dbReference type="EMBL" id="FSRL01000001">
    <property type="protein sequence ID" value="SIO10922.1"/>
    <property type="molecule type" value="Genomic_DNA"/>
</dbReference>
<dbReference type="Proteomes" id="UP000184932">
    <property type="component" value="Unassembled WGS sequence"/>
</dbReference>
<sequence>MNKQNEHFLITGARGFIGSWICRLLIEEGVRVTATDIAPDPRSMSSVLDQAHLDQIRYVQADVRDAEKTKELVADDVTSVIYLAGLLRPASEENPGLSAAISVGGLINAFDAIVPLSRRPSLVYSSTAAVYGPVANYPGGKITAQSEPGPLDHYGLHRWTMEQTAEVYHKQHGIPSVGLRPWVVYGAGRFNGLSAQPSLAMLAAAARAPFEVQFGGRVVVQHVRDVALAFIRSARANPQGALCANIPGESVDINELIAEITDYVPEAKGKITCNNKVFETPSDLDDERLENLIGPLPSPTGARVRETIDEYERLLAQGRISWP</sequence>
<evidence type="ECO:0000256" key="1">
    <source>
        <dbReference type="ARBA" id="ARBA00022857"/>
    </source>
</evidence>
<protein>
    <submittedName>
        <fullName evidence="4">Nucleoside-diphosphate-sugar epimerase</fullName>
    </submittedName>
</protein>
<accession>A0A1N6GTX0</accession>
<dbReference type="Pfam" id="PF01370">
    <property type="entry name" value="Epimerase"/>
    <property type="match status" value="1"/>
</dbReference>
<dbReference type="RefSeq" id="WP_074256752.1">
    <property type="nucleotide sequence ID" value="NZ_FSRL01000001.1"/>
</dbReference>
<evidence type="ECO:0000313" key="5">
    <source>
        <dbReference type="Proteomes" id="UP000184932"/>
    </source>
</evidence>
<dbReference type="InterPro" id="IPR036291">
    <property type="entry name" value="NAD(P)-bd_dom_sf"/>
</dbReference>
<dbReference type="STRING" id="1217970.SAMN05444002_2772"/>
<keyword evidence="2" id="KW-0119">Carbohydrate metabolism</keyword>
<organism evidence="4 5">
    <name type="scientific">Vannielia litorea</name>
    <dbReference type="NCBI Taxonomy" id="1217970"/>
    <lineage>
        <taxon>Bacteria</taxon>
        <taxon>Pseudomonadati</taxon>
        <taxon>Pseudomonadota</taxon>
        <taxon>Alphaproteobacteria</taxon>
        <taxon>Rhodobacterales</taxon>
        <taxon>Paracoccaceae</taxon>
        <taxon>Vannielia</taxon>
    </lineage>
</organism>
<dbReference type="PANTHER" id="PTHR43103:SF3">
    <property type="entry name" value="ADP-L-GLYCERO-D-MANNO-HEPTOSE-6-EPIMERASE"/>
    <property type="match status" value="1"/>
</dbReference>
<reference evidence="5" key="1">
    <citation type="submission" date="2016-11" db="EMBL/GenBank/DDBJ databases">
        <authorList>
            <person name="Varghese N."/>
            <person name="Submissions S."/>
        </authorList>
    </citation>
    <scope>NUCLEOTIDE SEQUENCE [LARGE SCALE GENOMIC DNA]</scope>
    <source>
        <strain evidence="5">DSM 29440</strain>
    </source>
</reference>
<gene>
    <name evidence="4" type="ORF">SAMN05444002_2772</name>
</gene>
<name>A0A1N6GTX0_9RHOB</name>
<keyword evidence="5" id="KW-1185">Reference proteome</keyword>
<dbReference type="SUPFAM" id="SSF51735">
    <property type="entry name" value="NAD(P)-binding Rossmann-fold domains"/>
    <property type="match status" value="1"/>
</dbReference>
<proteinExistence type="predicted"/>